<feature type="transmembrane region" description="Helical" evidence="7">
    <location>
        <begin position="123"/>
        <end position="145"/>
    </location>
</feature>
<dbReference type="EMBL" id="BARU01035441">
    <property type="protein sequence ID" value="GAH80654.1"/>
    <property type="molecule type" value="Genomic_DNA"/>
</dbReference>
<proteinExistence type="predicted"/>
<sequence>MGKKIAIYFFAILVFLFSAGPLLLTFFGGIVPEKALLDVPPKFFSMRPTLAYYNYIFTGTIPPRMEQRGAARGMISQEARRIPQAMLNSGLVALAVMGVNIIFGSMAAYAFARIKFKGKSPTFMGIVMCRLIPSATLVVPFYLIIQSLGLLDTKIALVMVHSLLTIPFTVLILTMFFHRVPIEIEESAVVDGANPVQVFWKIILPLSAASMVATGLFAFMLSYSEFMYGMVLGGSARSRTLPVVMTALTYNPD</sequence>
<reference evidence="9" key="1">
    <citation type="journal article" date="2014" name="Front. Microbiol.">
        <title>High frequency of phylogenetically diverse reductive dehalogenase-homologous genes in deep subseafloor sedimentary metagenomes.</title>
        <authorList>
            <person name="Kawai M."/>
            <person name="Futagami T."/>
            <person name="Toyoda A."/>
            <person name="Takaki Y."/>
            <person name="Nishi S."/>
            <person name="Hori S."/>
            <person name="Arai W."/>
            <person name="Tsubouchi T."/>
            <person name="Morono Y."/>
            <person name="Uchiyama I."/>
            <person name="Ito T."/>
            <person name="Fujiyama A."/>
            <person name="Inagaki F."/>
            <person name="Takami H."/>
        </authorList>
    </citation>
    <scope>NUCLEOTIDE SEQUENCE</scope>
    <source>
        <strain evidence="9">Expedition CK06-06</strain>
    </source>
</reference>
<keyword evidence="5 7" id="KW-1133">Transmembrane helix</keyword>
<dbReference type="GO" id="GO:0005886">
    <property type="term" value="C:plasma membrane"/>
    <property type="evidence" value="ECO:0007669"/>
    <property type="project" value="UniProtKB-SubCell"/>
</dbReference>
<dbReference type="InterPro" id="IPR000515">
    <property type="entry name" value="MetI-like"/>
</dbReference>
<evidence type="ECO:0000256" key="1">
    <source>
        <dbReference type="ARBA" id="ARBA00004651"/>
    </source>
</evidence>
<keyword evidence="2" id="KW-0813">Transport</keyword>
<evidence type="ECO:0000256" key="7">
    <source>
        <dbReference type="SAM" id="Phobius"/>
    </source>
</evidence>
<comment type="subcellular location">
    <subcellularLocation>
        <location evidence="1">Cell membrane</location>
        <topology evidence="1">Multi-pass membrane protein</topology>
    </subcellularLocation>
</comment>
<dbReference type="Gene3D" id="1.10.3720.10">
    <property type="entry name" value="MetI-like"/>
    <property type="match status" value="1"/>
</dbReference>
<feature type="domain" description="ABC transmembrane type-1" evidence="8">
    <location>
        <begin position="86"/>
        <end position="253"/>
    </location>
</feature>
<evidence type="ECO:0000256" key="3">
    <source>
        <dbReference type="ARBA" id="ARBA00022475"/>
    </source>
</evidence>
<keyword evidence="6 7" id="KW-0472">Membrane</keyword>
<evidence type="ECO:0000256" key="4">
    <source>
        <dbReference type="ARBA" id="ARBA00022692"/>
    </source>
</evidence>
<dbReference type="Pfam" id="PF00528">
    <property type="entry name" value="BPD_transp_1"/>
    <property type="match status" value="1"/>
</dbReference>
<name>X1JQV6_9ZZZZ</name>
<accession>X1JQV6</accession>
<dbReference type="GO" id="GO:0055085">
    <property type="term" value="P:transmembrane transport"/>
    <property type="evidence" value="ECO:0007669"/>
    <property type="project" value="InterPro"/>
</dbReference>
<gene>
    <name evidence="9" type="ORF">S03H2_55483</name>
</gene>
<organism evidence="9">
    <name type="scientific">marine sediment metagenome</name>
    <dbReference type="NCBI Taxonomy" id="412755"/>
    <lineage>
        <taxon>unclassified sequences</taxon>
        <taxon>metagenomes</taxon>
        <taxon>ecological metagenomes</taxon>
    </lineage>
</organism>
<comment type="caution">
    <text evidence="9">The sequence shown here is derived from an EMBL/GenBank/DDBJ whole genome shotgun (WGS) entry which is preliminary data.</text>
</comment>
<evidence type="ECO:0000313" key="9">
    <source>
        <dbReference type="EMBL" id="GAH80654.1"/>
    </source>
</evidence>
<keyword evidence="4 7" id="KW-0812">Transmembrane</keyword>
<dbReference type="InterPro" id="IPR050901">
    <property type="entry name" value="BP-dep_ABC_trans_perm"/>
</dbReference>
<evidence type="ECO:0000256" key="5">
    <source>
        <dbReference type="ARBA" id="ARBA00022989"/>
    </source>
</evidence>
<evidence type="ECO:0000256" key="6">
    <source>
        <dbReference type="ARBA" id="ARBA00023136"/>
    </source>
</evidence>
<evidence type="ECO:0000259" key="8">
    <source>
        <dbReference type="PROSITE" id="PS50928"/>
    </source>
</evidence>
<feature type="transmembrane region" description="Helical" evidence="7">
    <location>
        <begin position="86"/>
        <end position="111"/>
    </location>
</feature>
<dbReference type="PANTHER" id="PTHR32243">
    <property type="entry name" value="MALTOSE TRANSPORT SYSTEM PERMEASE-RELATED"/>
    <property type="match status" value="1"/>
</dbReference>
<dbReference type="CDD" id="cd06261">
    <property type="entry name" value="TM_PBP2"/>
    <property type="match status" value="1"/>
</dbReference>
<feature type="transmembrane region" description="Helical" evidence="7">
    <location>
        <begin position="157"/>
        <end position="178"/>
    </location>
</feature>
<dbReference type="PANTHER" id="PTHR32243:SF18">
    <property type="entry name" value="INNER MEMBRANE ABC TRANSPORTER PERMEASE PROTEIN YCJP"/>
    <property type="match status" value="1"/>
</dbReference>
<dbReference type="PROSITE" id="PS50928">
    <property type="entry name" value="ABC_TM1"/>
    <property type="match status" value="1"/>
</dbReference>
<protein>
    <recommendedName>
        <fullName evidence="8">ABC transmembrane type-1 domain-containing protein</fullName>
    </recommendedName>
</protein>
<dbReference type="SUPFAM" id="SSF161098">
    <property type="entry name" value="MetI-like"/>
    <property type="match status" value="1"/>
</dbReference>
<feature type="transmembrane region" description="Helical" evidence="7">
    <location>
        <begin position="198"/>
        <end position="221"/>
    </location>
</feature>
<dbReference type="InterPro" id="IPR035906">
    <property type="entry name" value="MetI-like_sf"/>
</dbReference>
<evidence type="ECO:0000256" key="2">
    <source>
        <dbReference type="ARBA" id="ARBA00022448"/>
    </source>
</evidence>
<keyword evidence="3" id="KW-1003">Cell membrane</keyword>
<dbReference type="AlphaFoldDB" id="X1JQV6"/>
<feature type="non-terminal residue" evidence="9">
    <location>
        <position position="253"/>
    </location>
</feature>
<feature type="transmembrane region" description="Helical" evidence="7">
    <location>
        <begin position="7"/>
        <end position="30"/>
    </location>
</feature>